<organism evidence="3 4">
    <name type="scientific">Lagenidium giganteum</name>
    <dbReference type="NCBI Taxonomy" id="4803"/>
    <lineage>
        <taxon>Eukaryota</taxon>
        <taxon>Sar</taxon>
        <taxon>Stramenopiles</taxon>
        <taxon>Oomycota</taxon>
        <taxon>Peronosporomycetes</taxon>
        <taxon>Pythiales</taxon>
        <taxon>Pythiaceae</taxon>
    </lineage>
</organism>
<name>A0AAV2Z741_9STRA</name>
<evidence type="ECO:0000256" key="1">
    <source>
        <dbReference type="ARBA" id="ARBA00007357"/>
    </source>
</evidence>
<dbReference type="GO" id="GO:0016485">
    <property type="term" value="P:protein processing"/>
    <property type="evidence" value="ECO:0007669"/>
    <property type="project" value="TreeGrafter"/>
</dbReference>
<evidence type="ECO:0000313" key="3">
    <source>
        <dbReference type="EMBL" id="DBA01229.1"/>
    </source>
</evidence>
<reference evidence="3" key="2">
    <citation type="journal article" date="2023" name="Microbiol Resour">
        <title>Decontamination and Annotation of the Draft Genome Sequence of the Oomycete Lagenidium giganteum ARSEF 373.</title>
        <authorList>
            <person name="Morgan W.R."/>
            <person name="Tartar A."/>
        </authorList>
    </citation>
    <scope>NUCLEOTIDE SEQUENCE</scope>
    <source>
        <strain evidence="3">ARSEF 373</strain>
    </source>
</reference>
<evidence type="ECO:0000313" key="4">
    <source>
        <dbReference type="Proteomes" id="UP001146120"/>
    </source>
</evidence>
<dbReference type="InterPro" id="IPR000718">
    <property type="entry name" value="Peptidase_M13"/>
</dbReference>
<protein>
    <recommendedName>
        <fullName evidence="2">Peptidase M13 C-terminal domain-containing protein</fullName>
    </recommendedName>
</protein>
<dbReference type="Proteomes" id="UP001146120">
    <property type="component" value="Unassembled WGS sequence"/>
</dbReference>
<dbReference type="AlphaFoldDB" id="A0AAV2Z741"/>
<dbReference type="Pfam" id="PF01431">
    <property type="entry name" value="Peptidase_M13"/>
    <property type="match status" value="1"/>
</dbReference>
<dbReference type="InterPro" id="IPR042089">
    <property type="entry name" value="Peptidase_M13_dom_2"/>
</dbReference>
<comment type="similarity">
    <text evidence="1">Belongs to the peptidase M13 family.</text>
</comment>
<dbReference type="PANTHER" id="PTHR11733">
    <property type="entry name" value="ZINC METALLOPROTEASE FAMILY M13 NEPRILYSIN-RELATED"/>
    <property type="match status" value="1"/>
</dbReference>
<comment type="caution">
    <text evidence="3">The sequence shown here is derived from an EMBL/GenBank/DDBJ whole genome shotgun (WGS) entry which is preliminary data.</text>
</comment>
<evidence type="ECO:0000259" key="2">
    <source>
        <dbReference type="Pfam" id="PF01431"/>
    </source>
</evidence>
<dbReference type="SUPFAM" id="SSF55486">
    <property type="entry name" value="Metalloproteases ('zincins'), catalytic domain"/>
    <property type="match status" value="1"/>
</dbReference>
<keyword evidence="4" id="KW-1185">Reference proteome</keyword>
<dbReference type="InterPro" id="IPR024079">
    <property type="entry name" value="MetalloPept_cat_dom_sf"/>
</dbReference>
<sequence>MEKRVHEVEWLGNTTREAAIKKVKATAKLVGASDVTEDFNFLENSTLLSNVEKALRLTTERNLQLAGKPVDRFQWRTTAATVNAHHVPFLNQVAIPVGFLQSPVFNMTYHPVRNFGVLGTSIGHEITHGYDSKGRFYDENGSIHLWWTDADDAEFVRRSQCFIDQYSSLELTDDEGQYVINNNCTTTLGENIADNVGLKLAHEGYKAFAEKNPDQHDEVERLFFISFGQMLCHVAKADYIKEAVLKHHHSAPQARINGMMMNSKAFAEAFQCPVESAMNPEIKCEIW</sequence>
<dbReference type="InterPro" id="IPR018497">
    <property type="entry name" value="Peptidase_M13_C"/>
</dbReference>
<dbReference type="PANTHER" id="PTHR11733:SF167">
    <property type="entry name" value="FI17812P1-RELATED"/>
    <property type="match status" value="1"/>
</dbReference>
<dbReference type="GO" id="GO:0005886">
    <property type="term" value="C:plasma membrane"/>
    <property type="evidence" value="ECO:0007669"/>
    <property type="project" value="TreeGrafter"/>
</dbReference>
<dbReference type="Gene3D" id="3.40.390.10">
    <property type="entry name" value="Collagenase (Catalytic Domain)"/>
    <property type="match status" value="1"/>
</dbReference>
<reference evidence="3" key="1">
    <citation type="submission" date="2022-11" db="EMBL/GenBank/DDBJ databases">
        <authorList>
            <person name="Morgan W.R."/>
            <person name="Tartar A."/>
        </authorList>
    </citation>
    <scope>NUCLEOTIDE SEQUENCE</scope>
    <source>
        <strain evidence="3">ARSEF 373</strain>
    </source>
</reference>
<dbReference type="PRINTS" id="PR00786">
    <property type="entry name" value="NEPRILYSIN"/>
</dbReference>
<dbReference type="EMBL" id="DAKRPA010000051">
    <property type="protein sequence ID" value="DBA01229.1"/>
    <property type="molecule type" value="Genomic_DNA"/>
</dbReference>
<dbReference type="PROSITE" id="PS51885">
    <property type="entry name" value="NEPRILYSIN"/>
    <property type="match status" value="1"/>
</dbReference>
<proteinExistence type="inferred from homology"/>
<gene>
    <name evidence="3" type="ORF">N0F65_010821</name>
</gene>
<dbReference type="GO" id="GO:0004222">
    <property type="term" value="F:metalloendopeptidase activity"/>
    <property type="evidence" value="ECO:0007669"/>
    <property type="project" value="InterPro"/>
</dbReference>
<feature type="domain" description="Peptidase M13 C-terminal" evidence="2">
    <location>
        <begin position="83"/>
        <end position="286"/>
    </location>
</feature>
<dbReference type="Gene3D" id="1.10.1380.10">
    <property type="entry name" value="Neutral endopeptidase , domain2"/>
    <property type="match status" value="1"/>
</dbReference>
<dbReference type="CDD" id="cd08662">
    <property type="entry name" value="M13"/>
    <property type="match status" value="1"/>
</dbReference>
<accession>A0AAV2Z741</accession>